<proteinExistence type="predicted"/>
<organism evidence="2 3">
    <name type="scientific">Actinopolyspora biskrensis</name>
    <dbReference type="NCBI Taxonomy" id="1470178"/>
    <lineage>
        <taxon>Bacteria</taxon>
        <taxon>Bacillati</taxon>
        <taxon>Actinomycetota</taxon>
        <taxon>Actinomycetes</taxon>
        <taxon>Actinopolysporales</taxon>
        <taxon>Actinopolysporaceae</taxon>
        <taxon>Actinopolyspora</taxon>
    </lineage>
</organism>
<keyword evidence="1" id="KW-0732">Signal</keyword>
<name>A0A852Z7C5_9ACTN</name>
<reference evidence="2 3" key="1">
    <citation type="submission" date="2020-07" db="EMBL/GenBank/DDBJ databases">
        <title>Genomic Encyclopedia of Type Strains, Phase III (KMG-III): the genomes of soil and plant-associated and newly described type strains.</title>
        <authorList>
            <person name="Whitman W."/>
        </authorList>
    </citation>
    <scope>NUCLEOTIDE SEQUENCE [LARGE SCALE GENOMIC DNA]</scope>
    <source>
        <strain evidence="2 3">CECT 8576</strain>
    </source>
</reference>
<evidence type="ECO:0000256" key="1">
    <source>
        <dbReference type="SAM" id="SignalP"/>
    </source>
</evidence>
<dbReference type="Proteomes" id="UP000548304">
    <property type="component" value="Unassembled WGS sequence"/>
</dbReference>
<keyword evidence="3" id="KW-1185">Reference proteome</keyword>
<protein>
    <submittedName>
        <fullName evidence="2">Uncharacterized protein</fullName>
    </submittedName>
</protein>
<gene>
    <name evidence="2" type="ORF">FHR84_002804</name>
</gene>
<feature type="signal peptide" evidence="1">
    <location>
        <begin position="1"/>
        <end position="27"/>
    </location>
</feature>
<dbReference type="EMBL" id="JACBYW010000005">
    <property type="protein sequence ID" value="NYH79466.1"/>
    <property type="molecule type" value="Genomic_DNA"/>
</dbReference>
<feature type="chain" id="PRO_5032905111" evidence="1">
    <location>
        <begin position="28"/>
        <end position="129"/>
    </location>
</feature>
<evidence type="ECO:0000313" key="2">
    <source>
        <dbReference type="EMBL" id="NYH79466.1"/>
    </source>
</evidence>
<accession>A0A852Z7C5</accession>
<comment type="caution">
    <text evidence="2">The sequence shown here is derived from an EMBL/GenBank/DDBJ whole genome shotgun (WGS) entry which is preliminary data.</text>
</comment>
<sequence length="129" mass="13620">MRKTLALSGIATVVFSAIMFTAPAANAETLGTYNCSVPFSDAWQCANVDVGAKQSITIELNSSEGVETGFCLQRSSTGNEVGDCRAINEGGTSAVLWTNPGFETVNIDVMANANPWCCTTDIDFTVHSN</sequence>
<dbReference type="AlphaFoldDB" id="A0A852Z7C5"/>
<evidence type="ECO:0000313" key="3">
    <source>
        <dbReference type="Proteomes" id="UP000548304"/>
    </source>
</evidence>
<dbReference type="RefSeq" id="WP_179535895.1">
    <property type="nucleotide sequence ID" value="NZ_JACBYW010000005.1"/>
</dbReference>